<name>A0AAV8XU58_9CUCU</name>
<gene>
    <name evidence="3" type="ORF">NQ318_016056</name>
</gene>
<feature type="transmembrane region" description="Helical" evidence="2">
    <location>
        <begin position="43"/>
        <end position="66"/>
    </location>
</feature>
<keyword evidence="2" id="KW-0472">Membrane</keyword>
<dbReference type="AlphaFoldDB" id="A0AAV8XU58"/>
<dbReference type="Proteomes" id="UP001162162">
    <property type="component" value="Unassembled WGS sequence"/>
</dbReference>
<feature type="compositionally biased region" description="Polar residues" evidence="1">
    <location>
        <begin position="111"/>
        <end position="122"/>
    </location>
</feature>
<dbReference type="EMBL" id="JAPWTK010000373">
    <property type="protein sequence ID" value="KAJ8941424.1"/>
    <property type="molecule type" value="Genomic_DNA"/>
</dbReference>
<feature type="compositionally biased region" description="Polar residues" evidence="1">
    <location>
        <begin position="154"/>
        <end position="166"/>
    </location>
</feature>
<keyword evidence="2" id="KW-1133">Transmembrane helix</keyword>
<accession>A0AAV8XU58</accession>
<protein>
    <submittedName>
        <fullName evidence="3">Uncharacterized protein</fullName>
    </submittedName>
</protein>
<evidence type="ECO:0000313" key="4">
    <source>
        <dbReference type="Proteomes" id="UP001162162"/>
    </source>
</evidence>
<evidence type="ECO:0000256" key="2">
    <source>
        <dbReference type="SAM" id="Phobius"/>
    </source>
</evidence>
<evidence type="ECO:0000256" key="1">
    <source>
        <dbReference type="SAM" id="MobiDB-lite"/>
    </source>
</evidence>
<proteinExistence type="predicted"/>
<keyword evidence="4" id="KW-1185">Reference proteome</keyword>
<evidence type="ECO:0000313" key="3">
    <source>
        <dbReference type="EMBL" id="KAJ8941424.1"/>
    </source>
</evidence>
<reference evidence="3" key="1">
    <citation type="journal article" date="2023" name="Insect Mol. Biol.">
        <title>Genome sequencing provides insights into the evolution of gene families encoding plant cell wall-degrading enzymes in longhorned beetles.</title>
        <authorList>
            <person name="Shin N.R."/>
            <person name="Okamura Y."/>
            <person name="Kirsch R."/>
            <person name="Pauchet Y."/>
        </authorList>
    </citation>
    <scope>NUCLEOTIDE SEQUENCE</scope>
    <source>
        <strain evidence="3">AMC_N1</strain>
    </source>
</reference>
<feature type="region of interest" description="Disordered" evidence="1">
    <location>
        <begin position="83"/>
        <end position="166"/>
    </location>
</feature>
<comment type="caution">
    <text evidence="3">The sequence shown here is derived from an EMBL/GenBank/DDBJ whole genome shotgun (WGS) entry which is preliminary data.</text>
</comment>
<keyword evidence="2" id="KW-0812">Transmembrane</keyword>
<organism evidence="3 4">
    <name type="scientific">Aromia moschata</name>
    <dbReference type="NCBI Taxonomy" id="1265417"/>
    <lineage>
        <taxon>Eukaryota</taxon>
        <taxon>Metazoa</taxon>
        <taxon>Ecdysozoa</taxon>
        <taxon>Arthropoda</taxon>
        <taxon>Hexapoda</taxon>
        <taxon>Insecta</taxon>
        <taxon>Pterygota</taxon>
        <taxon>Neoptera</taxon>
        <taxon>Endopterygota</taxon>
        <taxon>Coleoptera</taxon>
        <taxon>Polyphaga</taxon>
        <taxon>Cucujiformia</taxon>
        <taxon>Chrysomeloidea</taxon>
        <taxon>Cerambycidae</taxon>
        <taxon>Cerambycinae</taxon>
        <taxon>Callichromatini</taxon>
        <taxon>Aromia</taxon>
    </lineage>
</organism>
<sequence>MWNFRQTESAFWTYYIPRVVGHIVPTYPPTTEFWWEPRTPLQIAFWSISGFCLLLIVLLVVCCMLWRNAKRSSDRYYNPYLYPPDAETDNEGIENNEYAEKYPTPRVAPARTNSASSFQSVSLKEMQGFISSTPNGDTPRKGTPILPSKHKSKSQTLPQGVPQTDV</sequence>